<dbReference type="PROSITE" id="PS01060">
    <property type="entry name" value="FLIP_1"/>
    <property type="match status" value="1"/>
</dbReference>
<keyword evidence="13" id="KW-1006">Bacterial flagellum protein export</keyword>
<dbReference type="GO" id="GO:0044781">
    <property type="term" value="P:bacterial-type flagellum organization"/>
    <property type="evidence" value="ECO:0007669"/>
    <property type="project" value="UniProtKB-KW"/>
</dbReference>
<keyword evidence="11 14" id="KW-0472">Membrane</keyword>
<dbReference type="EMBL" id="NHRY01000255">
    <property type="protein sequence ID" value="PPQ27614.1"/>
    <property type="molecule type" value="Genomic_DNA"/>
</dbReference>
<dbReference type="Proteomes" id="UP000239724">
    <property type="component" value="Unassembled WGS sequence"/>
</dbReference>
<gene>
    <name evidence="15" type="ORF">CCS01_26735</name>
</gene>
<reference evidence="15 16" key="1">
    <citation type="journal article" date="2018" name="Arch. Microbiol.">
        <title>New insights into the metabolic potential of the phototrophic purple bacterium Rhodopila globiformis DSM 161(T) from its draft genome sequence and evidence for a vanadium-dependent nitrogenase.</title>
        <authorList>
            <person name="Imhoff J.F."/>
            <person name="Rahn T."/>
            <person name="Kunzel S."/>
            <person name="Neulinger S.C."/>
        </authorList>
    </citation>
    <scope>NUCLEOTIDE SEQUENCE [LARGE SCALE GENOMIC DNA]</scope>
    <source>
        <strain evidence="15 16">DSM 161</strain>
    </source>
</reference>
<dbReference type="InterPro" id="IPR005837">
    <property type="entry name" value="FliP"/>
</dbReference>
<feature type="transmembrane region" description="Helical" evidence="14">
    <location>
        <begin position="217"/>
        <end position="243"/>
    </location>
</feature>
<evidence type="ECO:0000256" key="11">
    <source>
        <dbReference type="ARBA" id="ARBA00023136"/>
    </source>
</evidence>
<keyword evidence="10 14" id="KW-1133">Transmembrane helix</keyword>
<keyword evidence="8" id="KW-1005">Bacterial flagellum biogenesis</keyword>
<evidence type="ECO:0000256" key="6">
    <source>
        <dbReference type="ARBA" id="ARBA00022475"/>
    </source>
</evidence>
<evidence type="ECO:0000256" key="1">
    <source>
        <dbReference type="ARBA" id="ARBA00004117"/>
    </source>
</evidence>
<feature type="transmembrane region" description="Helical" evidence="14">
    <location>
        <begin position="51"/>
        <end position="78"/>
    </location>
</feature>
<comment type="caution">
    <text evidence="15">The sequence shown here is derived from an EMBL/GenBank/DDBJ whole genome shotgun (WGS) entry which is preliminary data.</text>
</comment>
<evidence type="ECO:0000256" key="12">
    <source>
        <dbReference type="ARBA" id="ARBA00023143"/>
    </source>
</evidence>
<dbReference type="GO" id="GO:0009425">
    <property type="term" value="C:bacterial-type flagellum basal body"/>
    <property type="evidence" value="ECO:0007669"/>
    <property type="project" value="UniProtKB-SubCell"/>
</dbReference>
<keyword evidence="15" id="KW-0969">Cilium</keyword>
<accession>A0A2S6MZ08</accession>
<name>A0A2S6MZ08_RHOGL</name>
<feature type="transmembrane region" description="Helical" evidence="14">
    <location>
        <begin position="90"/>
        <end position="109"/>
    </location>
</feature>
<dbReference type="GO" id="GO:0009306">
    <property type="term" value="P:protein secretion"/>
    <property type="evidence" value="ECO:0007669"/>
    <property type="project" value="InterPro"/>
</dbReference>
<feature type="transmembrane region" description="Helical" evidence="14">
    <location>
        <begin position="255"/>
        <end position="276"/>
    </location>
</feature>
<organism evidence="15 16">
    <name type="scientific">Rhodopila globiformis</name>
    <name type="common">Rhodopseudomonas globiformis</name>
    <dbReference type="NCBI Taxonomy" id="1071"/>
    <lineage>
        <taxon>Bacteria</taxon>
        <taxon>Pseudomonadati</taxon>
        <taxon>Pseudomonadota</taxon>
        <taxon>Alphaproteobacteria</taxon>
        <taxon>Acetobacterales</taxon>
        <taxon>Acetobacteraceae</taxon>
        <taxon>Rhodopila</taxon>
    </lineage>
</organism>
<dbReference type="PRINTS" id="PR00951">
    <property type="entry name" value="FLGBIOSNFLIP"/>
</dbReference>
<dbReference type="PANTHER" id="PTHR30587">
    <property type="entry name" value="FLAGELLAR BIOSYNTHETIC PROTEIN FLIP"/>
    <property type="match status" value="1"/>
</dbReference>
<keyword evidence="12" id="KW-0975">Bacterial flagellum</keyword>
<keyword evidence="15" id="KW-0282">Flagellum</keyword>
<keyword evidence="16" id="KW-1185">Reference proteome</keyword>
<dbReference type="Pfam" id="PF00813">
    <property type="entry name" value="FliP"/>
    <property type="match status" value="1"/>
</dbReference>
<evidence type="ECO:0000313" key="15">
    <source>
        <dbReference type="EMBL" id="PPQ27614.1"/>
    </source>
</evidence>
<keyword evidence="6" id="KW-1003">Cell membrane</keyword>
<dbReference type="GO" id="GO:0005886">
    <property type="term" value="C:plasma membrane"/>
    <property type="evidence" value="ECO:0007669"/>
    <property type="project" value="UniProtKB-SubCell"/>
</dbReference>
<keyword evidence="5" id="KW-0813">Transport</keyword>
<dbReference type="PANTHER" id="PTHR30587:SF0">
    <property type="entry name" value="FLAGELLAR BIOSYNTHETIC PROTEIN FLIP"/>
    <property type="match status" value="1"/>
</dbReference>
<dbReference type="RefSeq" id="WP_104521883.1">
    <property type="nucleotide sequence ID" value="NZ_NHRY01000255.1"/>
</dbReference>
<dbReference type="PROSITE" id="PS01061">
    <property type="entry name" value="FLIP_2"/>
    <property type="match status" value="1"/>
</dbReference>
<comment type="similarity">
    <text evidence="3">Belongs to the FliP/MopC/SpaP family.</text>
</comment>
<dbReference type="OrthoDB" id="9805111at2"/>
<dbReference type="PRINTS" id="PR01302">
    <property type="entry name" value="TYPE3IMPPROT"/>
</dbReference>
<dbReference type="AlphaFoldDB" id="A0A2S6MZ08"/>
<evidence type="ECO:0000256" key="2">
    <source>
        <dbReference type="ARBA" id="ARBA00004651"/>
    </source>
</evidence>
<evidence type="ECO:0000256" key="5">
    <source>
        <dbReference type="ARBA" id="ARBA00022448"/>
    </source>
</evidence>
<evidence type="ECO:0000256" key="4">
    <source>
        <dbReference type="ARBA" id="ARBA00021714"/>
    </source>
</evidence>
<evidence type="ECO:0000313" key="16">
    <source>
        <dbReference type="Proteomes" id="UP000239724"/>
    </source>
</evidence>
<evidence type="ECO:0000256" key="3">
    <source>
        <dbReference type="ARBA" id="ARBA00006257"/>
    </source>
</evidence>
<sequence>MSVEARRWRRAAVLGCILCLVARGAAAQSLSLNMGTGSQSLTTNLVSIIALTSVLAIAPGILVMGTAFTRIIIVLSMLRTALGLQQTPPNSVLIGLAVFLTGFIMAPAFQTAYQNGLQPLMDGSITEEQAFDRTVAPFRDFMQANTADKDINLFIDLAGWKPPPRQDGDAALADPAAGGKAAAGKPGAIARSIRSQLPLRVLAPAFLISELSKAFQIGFLLFLPFLVIDLAISAILMGMGMMMLPPVVVSLPFKLIFFVLVSGWELVAGSLVRSFVA</sequence>
<evidence type="ECO:0000256" key="10">
    <source>
        <dbReference type="ARBA" id="ARBA00022989"/>
    </source>
</evidence>
<evidence type="ECO:0000256" key="14">
    <source>
        <dbReference type="SAM" id="Phobius"/>
    </source>
</evidence>
<proteinExistence type="inferred from homology"/>
<comment type="subcellular location">
    <subcellularLocation>
        <location evidence="1">Bacterial flagellum basal body</location>
    </subcellularLocation>
    <subcellularLocation>
        <location evidence="2">Cell membrane</location>
        <topology evidence="2">Multi-pass membrane protein</topology>
    </subcellularLocation>
</comment>
<evidence type="ECO:0000256" key="13">
    <source>
        <dbReference type="ARBA" id="ARBA00023225"/>
    </source>
</evidence>
<keyword evidence="9" id="KW-0653">Protein transport</keyword>
<protein>
    <recommendedName>
        <fullName evidence="4">Flagellar biosynthetic protein FliP</fullName>
    </recommendedName>
</protein>
<evidence type="ECO:0000256" key="9">
    <source>
        <dbReference type="ARBA" id="ARBA00022927"/>
    </source>
</evidence>
<evidence type="ECO:0000256" key="8">
    <source>
        <dbReference type="ARBA" id="ARBA00022795"/>
    </source>
</evidence>
<keyword evidence="7 14" id="KW-0812">Transmembrane</keyword>
<keyword evidence="15" id="KW-0966">Cell projection</keyword>
<dbReference type="InterPro" id="IPR005838">
    <property type="entry name" value="T3SS_IM_P"/>
</dbReference>
<evidence type="ECO:0000256" key="7">
    <source>
        <dbReference type="ARBA" id="ARBA00022692"/>
    </source>
</evidence>